<name>A0A1X0D376_9MYCO</name>
<dbReference type="OrthoDB" id="4729899at2"/>
<protein>
    <submittedName>
        <fullName evidence="1">STAS/SEC14 domain-containing protein</fullName>
    </submittedName>
</protein>
<proteinExistence type="predicted"/>
<comment type="caution">
    <text evidence="1">The sequence shown here is derived from an EMBL/GenBank/DDBJ whole genome shotgun (WGS) entry which is preliminary data.</text>
</comment>
<dbReference type="InterPro" id="IPR021866">
    <property type="entry name" value="SpoIIAA-like"/>
</dbReference>
<sequence length="121" mass="13253">MIELLSDMPAGVAGISVSGKLSRDDLAVVPTLEDAFKGDEFRLVEVINDDYAGFGHGGLVEDMRVGFGALIKHHAQFKRIAIVTNLSWVTHTIHALAWMIPGEMKTFTLDELDQAKEWAAS</sequence>
<dbReference type="STRING" id="444597.BST26_16695"/>
<dbReference type="RefSeq" id="WP_083032519.1">
    <property type="nucleotide sequence ID" value="NZ_AP022618.1"/>
</dbReference>
<evidence type="ECO:0000313" key="2">
    <source>
        <dbReference type="Proteomes" id="UP000192801"/>
    </source>
</evidence>
<dbReference type="SUPFAM" id="SSF52091">
    <property type="entry name" value="SpoIIaa-like"/>
    <property type="match status" value="1"/>
</dbReference>
<dbReference type="InterPro" id="IPR036513">
    <property type="entry name" value="STAS_dom_sf"/>
</dbReference>
<dbReference type="Gene3D" id="3.40.50.10600">
    <property type="entry name" value="SpoIIaa-like domains"/>
    <property type="match status" value="1"/>
</dbReference>
<keyword evidence="2" id="KW-1185">Reference proteome</keyword>
<dbReference type="EMBL" id="MVHS01000048">
    <property type="protein sequence ID" value="ORA66823.1"/>
    <property type="molecule type" value="Genomic_DNA"/>
</dbReference>
<organism evidence="1 2">
    <name type="scientific">Mycolicibacterium insubricum</name>
    <dbReference type="NCBI Taxonomy" id="444597"/>
    <lineage>
        <taxon>Bacteria</taxon>
        <taxon>Bacillati</taxon>
        <taxon>Actinomycetota</taxon>
        <taxon>Actinomycetes</taxon>
        <taxon>Mycobacteriales</taxon>
        <taxon>Mycobacteriaceae</taxon>
        <taxon>Mycolicibacterium</taxon>
    </lineage>
</organism>
<accession>A0A1X0D376</accession>
<dbReference type="AlphaFoldDB" id="A0A1X0D376"/>
<dbReference type="InterPro" id="IPR038396">
    <property type="entry name" value="SpoIIAA-like_sf"/>
</dbReference>
<evidence type="ECO:0000313" key="1">
    <source>
        <dbReference type="EMBL" id="ORA66823.1"/>
    </source>
</evidence>
<dbReference type="Pfam" id="PF11964">
    <property type="entry name" value="SpoIIAA-like"/>
    <property type="match status" value="1"/>
</dbReference>
<gene>
    <name evidence="1" type="ORF">BST26_16695</name>
</gene>
<reference evidence="1 2" key="1">
    <citation type="submission" date="2016-12" db="EMBL/GenBank/DDBJ databases">
        <title>The new phylogeny of genus Mycobacterium.</title>
        <authorList>
            <person name="Tortoli E."/>
            <person name="Trovato A."/>
            <person name="Cirillo D.M."/>
        </authorList>
    </citation>
    <scope>NUCLEOTIDE SEQUENCE [LARGE SCALE GENOMIC DNA]</scope>
    <source>
        <strain evidence="1 2">DSM 45130</strain>
    </source>
</reference>
<dbReference type="Proteomes" id="UP000192801">
    <property type="component" value="Unassembled WGS sequence"/>
</dbReference>